<accession>A0A146FG72</accession>
<organism evidence="2 3">
    <name type="scientific">Aspergillus kawachii</name>
    <name type="common">White koji mold</name>
    <name type="synonym">Aspergillus awamori var. kawachi</name>
    <dbReference type="NCBI Taxonomy" id="1069201"/>
    <lineage>
        <taxon>Eukaryota</taxon>
        <taxon>Fungi</taxon>
        <taxon>Dikarya</taxon>
        <taxon>Ascomycota</taxon>
        <taxon>Pezizomycotina</taxon>
        <taxon>Eurotiomycetes</taxon>
        <taxon>Eurotiomycetidae</taxon>
        <taxon>Eurotiales</taxon>
        <taxon>Aspergillaceae</taxon>
        <taxon>Aspergillus</taxon>
        <taxon>Aspergillus subgen. Circumdati</taxon>
    </lineage>
</organism>
<feature type="compositionally biased region" description="Polar residues" evidence="1">
    <location>
        <begin position="68"/>
        <end position="78"/>
    </location>
</feature>
<reference evidence="3" key="2">
    <citation type="submission" date="2016-02" db="EMBL/GenBank/DDBJ databases">
        <title>Genome sequencing of Aspergillus luchuensis NBRC 4314.</title>
        <authorList>
            <person name="Yamada O."/>
        </authorList>
    </citation>
    <scope>NUCLEOTIDE SEQUENCE [LARGE SCALE GENOMIC DNA]</scope>
    <source>
        <strain evidence="3">RIB 2604</strain>
    </source>
</reference>
<reference evidence="2 3" key="1">
    <citation type="journal article" date="2016" name="DNA Res.">
        <title>Genome sequence of Aspergillus luchuensis NBRC 4314.</title>
        <authorList>
            <person name="Yamada O."/>
            <person name="Machida M."/>
            <person name="Hosoyama A."/>
            <person name="Goto M."/>
            <person name="Takahashi T."/>
            <person name="Futagami T."/>
            <person name="Yamagata Y."/>
            <person name="Takeuchi M."/>
            <person name="Kobayashi T."/>
            <person name="Koike H."/>
            <person name="Abe K."/>
            <person name="Asai K."/>
            <person name="Arita M."/>
            <person name="Fujita N."/>
            <person name="Fukuda K."/>
            <person name="Higa K."/>
            <person name="Horikawa H."/>
            <person name="Ishikawa T."/>
            <person name="Jinno K."/>
            <person name="Kato Y."/>
            <person name="Kirimura K."/>
            <person name="Mizutani O."/>
            <person name="Nakasone K."/>
            <person name="Sano M."/>
            <person name="Shiraishi Y."/>
            <person name="Tsukahara M."/>
            <person name="Gomi K."/>
        </authorList>
    </citation>
    <scope>NUCLEOTIDE SEQUENCE [LARGE SCALE GENOMIC DNA]</scope>
    <source>
        <strain evidence="2 3">RIB 2604</strain>
    </source>
</reference>
<comment type="caution">
    <text evidence="2">The sequence shown here is derived from an EMBL/GenBank/DDBJ whole genome shotgun (WGS) entry which is preliminary data.</text>
</comment>
<protein>
    <submittedName>
        <fullName evidence="2">Flavin reductase</fullName>
    </submittedName>
</protein>
<sequence>MVDVGPQRGAKTTTNYGAPLRPIMKQIPAGIHFWLFAFSRRQKQPHGPGTELLAELQMARISPVNLPDPQSASGSNESIHLAYSRKTDSRGLARSPQ</sequence>
<evidence type="ECO:0000313" key="2">
    <source>
        <dbReference type="EMBL" id="GAT25214.1"/>
    </source>
</evidence>
<feature type="region of interest" description="Disordered" evidence="1">
    <location>
        <begin position="64"/>
        <end position="97"/>
    </location>
</feature>
<proteinExistence type="predicted"/>
<evidence type="ECO:0000313" key="3">
    <source>
        <dbReference type="Proteomes" id="UP000075230"/>
    </source>
</evidence>
<name>A0A146FG72_ASPKA</name>
<evidence type="ECO:0000256" key="1">
    <source>
        <dbReference type="SAM" id="MobiDB-lite"/>
    </source>
</evidence>
<gene>
    <name evidence="2" type="ORF">RIB2604_01901670</name>
</gene>
<dbReference type="EMBL" id="BCWF01000019">
    <property type="protein sequence ID" value="GAT25214.1"/>
    <property type="molecule type" value="Genomic_DNA"/>
</dbReference>
<dbReference type="Proteomes" id="UP000075230">
    <property type="component" value="Unassembled WGS sequence"/>
</dbReference>
<dbReference type="AlphaFoldDB" id="A0A146FG72"/>